<feature type="compositionally biased region" description="Basic and acidic residues" evidence="1">
    <location>
        <begin position="540"/>
        <end position="571"/>
    </location>
</feature>
<comment type="caution">
    <text evidence="3">The sequence shown here is derived from an EMBL/GenBank/DDBJ whole genome shotgun (WGS) entry which is preliminary data.</text>
</comment>
<evidence type="ECO:0000313" key="3">
    <source>
        <dbReference type="EMBL" id="KAK8155898.1"/>
    </source>
</evidence>
<keyword evidence="2" id="KW-0732">Signal</keyword>
<dbReference type="PANTHER" id="PTHR36205">
    <property type="entry name" value="CHROMOSOME 19, WHOLE GENOME SHOTGUN SEQUENCE"/>
    <property type="match status" value="1"/>
</dbReference>
<name>A0ABR1XIE9_9PEZI</name>
<keyword evidence="4" id="KW-1185">Reference proteome</keyword>
<reference evidence="3 4" key="1">
    <citation type="journal article" date="2022" name="G3 (Bethesda)">
        <title>Enemy or ally: a genomic approach to elucidate the lifestyle of Phyllosticta citrichinaensis.</title>
        <authorList>
            <person name="Buijs V.A."/>
            <person name="Groenewald J.Z."/>
            <person name="Haridas S."/>
            <person name="LaButti K.M."/>
            <person name="Lipzen A."/>
            <person name="Martin F.M."/>
            <person name="Barry K."/>
            <person name="Grigoriev I.V."/>
            <person name="Crous P.W."/>
            <person name="Seidl M.F."/>
        </authorList>
    </citation>
    <scope>NUCLEOTIDE SEQUENCE [LARGE SCALE GENOMIC DNA]</scope>
    <source>
        <strain evidence="3 4">CBS 129764</strain>
    </source>
</reference>
<gene>
    <name evidence="3" type="ORF">IWX90DRAFT_51450</name>
</gene>
<feature type="chain" id="PRO_5046539457" evidence="2">
    <location>
        <begin position="24"/>
        <end position="718"/>
    </location>
</feature>
<feature type="signal peptide" evidence="2">
    <location>
        <begin position="1"/>
        <end position="23"/>
    </location>
</feature>
<dbReference type="PANTHER" id="PTHR36205:SF2">
    <property type="entry name" value="MAJOR FACILITATOR SUPERFAMILY TRANSPORTER"/>
    <property type="match status" value="1"/>
</dbReference>
<accession>A0ABR1XIE9</accession>
<dbReference type="Pfam" id="PF11885">
    <property type="entry name" value="DUF3405"/>
    <property type="match status" value="1"/>
</dbReference>
<feature type="compositionally biased region" description="Basic and acidic residues" evidence="1">
    <location>
        <begin position="579"/>
        <end position="679"/>
    </location>
</feature>
<dbReference type="Proteomes" id="UP001456524">
    <property type="component" value="Unassembled WGS sequence"/>
</dbReference>
<evidence type="ECO:0000313" key="4">
    <source>
        <dbReference type="Proteomes" id="UP001456524"/>
    </source>
</evidence>
<dbReference type="EMBL" id="JBBWUH010000010">
    <property type="protein sequence ID" value="KAK8155898.1"/>
    <property type="molecule type" value="Genomic_DNA"/>
</dbReference>
<proteinExistence type="predicted"/>
<protein>
    <submittedName>
        <fullName evidence="3">Uncharacterized protein</fullName>
    </submittedName>
</protein>
<evidence type="ECO:0000256" key="2">
    <source>
        <dbReference type="SAM" id="SignalP"/>
    </source>
</evidence>
<feature type="region of interest" description="Disordered" evidence="1">
    <location>
        <begin position="540"/>
        <end position="718"/>
    </location>
</feature>
<dbReference type="InterPro" id="IPR021822">
    <property type="entry name" value="DUF3405"/>
</dbReference>
<evidence type="ECO:0000256" key="1">
    <source>
        <dbReference type="SAM" id="MobiDB-lite"/>
    </source>
</evidence>
<organism evidence="3 4">
    <name type="scientific">Phyllosticta citrichinensis</name>
    <dbReference type="NCBI Taxonomy" id="1130410"/>
    <lineage>
        <taxon>Eukaryota</taxon>
        <taxon>Fungi</taxon>
        <taxon>Dikarya</taxon>
        <taxon>Ascomycota</taxon>
        <taxon>Pezizomycotina</taxon>
        <taxon>Dothideomycetes</taxon>
        <taxon>Dothideomycetes incertae sedis</taxon>
        <taxon>Botryosphaeriales</taxon>
        <taxon>Phyllostictaceae</taxon>
        <taxon>Phyllosticta</taxon>
    </lineage>
</organism>
<sequence length="718" mass="81844">MARRSSTVLSVALLFSLIYLLGGIHAPRSQPLPGLYPSCISDPQLSLRARYAKTPGHQKTQTIRHLFGLPNLLDDDPTKCYNVSTRLRAYGYSIDDYFGAGQGLWRDRDWGQEQSSCAWKNGLLHDVGLRKTFRLPDPGAAQEEQPLRAKLEIQRKTRTAVVLRTTDTFNWAGDIIAFIRSMIVELSLESGGKYEVFILVQVKNSKERIFLDRKAYDRVLRKSVPKEFQSITYLWNENLLKAWYPAVPEHSYIHQAYQSLQLFSATIAADFEYFWQFEMDFRSSSPHLQNLERIASWAREQPRLYLQQMNSAWYIPSLMGSWRDLWSLMNETLWNDDRAAEVRAHGYKWGVGEEADLITLAPIVDVRNTNFWLFRGMVHNDPYHTKQKKLPHFAAPVAMTRTSKRLLHEVHVLQQQYGFWMASEATMETIAFRKGFKAVHAKHPLYYNGTEDDSMLDWLFNSGGPQNLGGGADSVYNWEGAPHKVLEKLSWWWPREGYHHYAQLLWSDFLKLDTCVPPGLFHPFKWDIYISPEKYAKSKVKDKQLDKAKDADKAPPKDKPKDGPASKDKPAADMTPVKNGKDEKPAKEKSKDDALVKEKPKDEAVAKDKPKDEAIVKDKPKDEALAKDKPKDEAPPQDKTKDVAPPKDKAKEEPASKEKATTQGKKSAEKAKPQDDVGPHNDIASPHLPSTHDLGSAKDTADNVKPEGRIEIKPKSQI</sequence>
<feature type="compositionally biased region" description="Basic and acidic residues" evidence="1">
    <location>
        <begin position="695"/>
        <end position="718"/>
    </location>
</feature>